<accession>A0A0D2DEC7</accession>
<dbReference type="EMBL" id="KN847338">
    <property type="protein sequence ID" value="KIW40835.1"/>
    <property type="molecule type" value="Genomic_DNA"/>
</dbReference>
<dbReference type="STRING" id="215243.A0A0D2DEC7"/>
<name>A0A0D2DEC7_9EURO</name>
<keyword evidence="3" id="KW-1185">Reference proteome</keyword>
<evidence type="ECO:0000259" key="1">
    <source>
        <dbReference type="PROSITE" id="PS50181"/>
    </source>
</evidence>
<protein>
    <recommendedName>
        <fullName evidence="1">F-box domain-containing protein</fullName>
    </recommendedName>
</protein>
<dbReference type="GeneID" id="27360080"/>
<dbReference type="SMART" id="SM00256">
    <property type="entry name" value="FBOX"/>
    <property type="match status" value="1"/>
</dbReference>
<dbReference type="Gene3D" id="1.25.40.10">
    <property type="entry name" value="Tetratricopeptide repeat domain"/>
    <property type="match status" value="1"/>
</dbReference>
<evidence type="ECO:0000313" key="3">
    <source>
        <dbReference type="Proteomes" id="UP000053342"/>
    </source>
</evidence>
<dbReference type="OrthoDB" id="629492at2759"/>
<dbReference type="InterPro" id="IPR036047">
    <property type="entry name" value="F-box-like_dom_sf"/>
</dbReference>
<dbReference type="InterPro" id="IPR011990">
    <property type="entry name" value="TPR-like_helical_dom_sf"/>
</dbReference>
<dbReference type="AlphaFoldDB" id="A0A0D2DEC7"/>
<evidence type="ECO:0000313" key="2">
    <source>
        <dbReference type="EMBL" id="KIW40835.1"/>
    </source>
</evidence>
<sequence>MSASTAITQLLQDCRKAAREGQWNNALNLMDQALLACGSTDTRTRITILDTRVAVHLRTKKPGLALHDAKAMIRADKSDGRGYVRCGQAEMEQGNASAALEWYEHGIKRVSPSSQYFATISAAAGSTREQIRLDTVNSRPVDPMQTLPIELVQKFLSLLPYRQHIKMLRVCKAWNRLLRSMSPLTDTLAFPSPTKDINTKMLHAALRRLTRPTAVRVDHLQQAASDLLADRMRYWQNWQNLAVLEVEDKRFAAWNLPLPKFDLRTIKLHPESIPFAVVQQILQDCPKLETAIFSQVLFPSRPQADGLTASPFPHIPVLHGDNLRQLHISARPLSEPMPLNITNLFDRMLRLESLGLAKIWSGFSFDLRHLKRLQHLSLRDFRTPEISLPASLKSLEIFLSSIVALVEPTDSFPRLQSIQLETFKAVGCESLPDFLFISIATENIAKFTWMGTTRAQYENMLCHLIEIGRFKGVRDLHLQTGALSDSLGPGFATGLPSLETLVIEESQITGAFISDLIEANNKLHKVTLVQCPKVSSDIVAWSKARGVHVKRLNSTKELTGKRVIEEI</sequence>
<dbReference type="Pfam" id="PF00646">
    <property type="entry name" value="F-box"/>
    <property type="match status" value="1"/>
</dbReference>
<dbReference type="InterPro" id="IPR001810">
    <property type="entry name" value="F-box_dom"/>
</dbReference>
<reference evidence="2 3" key="1">
    <citation type="submission" date="2015-01" db="EMBL/GenBank/DDBJ databases">
        <title>The Genome Sequence of Exophiala oligosperma CBS72588.</title>
        <authorList>
            <consortium name="The Broad Institute Genomics Platform"/>
            <person name="Cuomo C."/>
            <person name="de Hoog S."/>
            <person name="Gorbushina A."/>
            <person name="Stielow B."/>
            <person name="Teixiera M."/>
            <person name="Abouelleil A."/>
            <person name="Chapman S.B."/>
            <person name="Priest M."/>
            <person name="Young S.K."/>
            <person name="Wortman J."/>
            <person name="Nusbaum C."/>
            <person name="Birren B."/>
        </authorList>
    </citation>
    <scope>NUCLEOTIDE SEQUENCE [LARGE SCALE GENOMIC DNA]</scope>
    <source>
        <strain evidence="2 3">CBS 72588</strain>
    </source>
</reference>
<dbReference type="HOGENOM" id="CLU_024395_0_1_1"/>
<dbReference type="InterPro" id="IPR032675">
    <property type="entry name" value="LRR_dom_sf"/>
</dbReference>
<gene>
    <name evidence="2" type="ORF">PV06_08006</name>
</gene>
<dbReference type="VEuPathDB" id="FungiDB:PV06_08006"/>
<dbReference type="SUPFAM" id="SSF81383">
    <property type="entry name" value="F-box domain"/>
    <property type="match status" value="1"/>
</dbReference>
<dbReference type="Proteomes" id="UP000053342">
    <property type="component" value="Unassembled WGS sequence"/>
</dbReference>
<dbReference type="SUPFAM" id="SSF52047">
    <property type="entry name" value="RNI-like"/>
    <property type="match status" value="1"/>
</dbReference>
<dbReference type="SUPFAM" id="SSF48452">
    <property type="entry name" value="TPR-like"/>
    <property type="match status" value="1"/>
</dbReference>
<proteinExistence type="predicted"/>
<feature type="domain" description="F-box" evidence="1">
    <location>
        <begin position="141"/>
        <end position="188"/>
    </location>
</feature>
<dbReference type="RefSeq" id="XP_016261051.1">
    <property type="nucleotide sequence ID" value="XM_016409297.1"/>
</dbReference>
<organism evidence="2 3">
    <name type="scientific">Exophiala oligosperma</name>
    <dbReference type="NCBI Taxonomy" id="215243"/>
    <lineage>
        <taxon>Eukaryota</taxon>
        <taxon>Fungi</taxon>
        <taxon>Dikarya</taxon>
        <taxon>Ascomycota</taxon>
        <taxon>Pezizomycotina</taxon>
        <taxon>Eurotiomycetes</taxon>
        <taxon>Chaetothyriomycetidae</taxon>
        <taxon>Chaetothyriales</taxon>
        <taxon>Herpotrichiellaceae</taxon>
        <taxon>Exophiala</taxon>
    </lineage>
</organism>
<dbReference type="PROSITE" id="PS50181">
    <property type="entry name" value="FBOX"/>
    <property type="match status" value="1"/>
</dbReference>
<dbReference type="Gene3D" id="1.20.1280.50">
    <property type="match status" value="1"/>
</dbReference>
<dbReference type="Gene3D" id="3.80.10.10">
    <property type="entry name" value="Ribonuclease Inhibitor"/>
    <property type="match status" value="1"/>
</dbReference>